<gene>
    <name evidence="1" type="ORF">APZ42_009923</name>
</gene>
<proteinExistence type="predicted"/>
<feature type="non-terminal residue" evidence="1">
    <location>
        <position position="1"/>
    </location>
</feature>
<dbReference type="EMBL" id="LRGB01026493">
    <property type="protein sequence ID" value="KZR95991.1"/>
    <property type="molecule type" value="Genomic_DNA"/>
</dbReference>
<name>A0A164DPH3_9CRUS</name>
<accession>A0A164DPH3</accession>
<dbReference type="AlphaFoldDB" id="A0A164DPH3"/>
<keyword evidence="2" id="KW-1185">Reference proteome</keyword>
<protein>
    <submittedName>
        <fullName evidence="1">Uncharacterized protein</fullName>
    </submittedName>
</protein>
<reference evidence="1 2" key="1">
    <citation type="submission" date="2016-03" db="EMBL/GenBank/DDBJ databases">
        <title>EvidentialGene: Evidence-directed Construction of Genes on Genomes.</title>
        <authorList>
            <person name="Gilbert D.G."/>
            <person name="Choi J.-H."/>
            <person name="Mockaitis K."/>
            <person name="Colbourne J."/>
            <person name="Pfrender M."/>
        </authorList>
    </citation>
    <scope>NUCLEOTIDE SEQUENCE [LARGE SCALE GENOMIC DNA]</scope>
    <source>
        <strain evidence="1 2">Xinb3</strain>
        <tissue evidence="1">Complete organism</tissue>
    </source>
</reference>
<organism evidence="1 2">
    <name type="scientific">Daphnia magna</name>
    <dbReference type="NCBI Taxonomy" id="35525"/>
    <lineage>
        <taxon>Eukaryota</taxon>
        <taxon>Metazoa</taxon>
        <taxon>Ecdysozoa</taxon>
        <taxon>Arthropoda</taxon>
        <taxon>Crustacea</taxon>
        <taxon>Branchiopoda</taxon>
        <taxon>Diplostraca</taxon>
        <taxon>Cladocera</taxon>
        <taxon>Anomopoda</taxon>
        <taxon>Daphniidae</taxon>
        <taxon>Daphnia</taxon>
    </lineage>
</organism>
<dbReference type="Proteomes" id="UP000076858">
    <property type="component" value="Unassembled WGS sequence"/>
</dbReference>
<evidence type="ECO:0000313" key="1">
    <source>
        <dbReference type="EMBL" id="KZR95991.1"/>
    </source>
</evidence>
<evidence type="ECO:0000313" key="2">
    <source>
        <dbReference type="Proteomes" id="UP000076858"/>
    </source>
</evidence>
<comment type="caution">
    <text evidence="1">The sequence shown here is derived from an EMBL/GenBank/DDBJ whole genome shotgun (WGS) entry which is preliminary data.</text>
</comment>
<sequence>SHLLRRFQFSIRDPTEPKIIPLLELTLKPKSPVNLIVKKRLFQA</sequence>